<proteinExistence type="predicted"/>
<dbReference type="AlphaFoldDB" id="A0A8H8BSG8"/>
<name>A0A8H8BSG8_9HELO</name>
<organism evidence="1 2">
    <name type="scientific">Cadophora malorum</name>
    <dbReference type="NCBI Taxonomy" id="108018"/>
    <lineage>
        <taxon>Eukaryota</taxon>
        <taxon>Fungi</taxon>
        <taxon>Dikarya</taxon>
        <taxon>Ascomycota</taxon>
        <taxon>Pezizomycotina</taxon>
        <taxon>Leotiomycetes</taxon>
        <taxon>Helotiales</taxon>
        <taxon>Ploettnerulaceae</taxon>
        <taxon>Cadophora</taxon>
    </lineage>
</organism>
<reference evidence="1" key="1">
    <citation type="submission" date="2021-02" db="EMBL/GenBank/DDBJ databases">
        <title>Genome sequence Cadophora malorum strain M34.</title>
        <authorList>
            <person name="Stefanovic E."/>
            <person name="Vu D."/>
            <person name="Scully C."/>
            <person name="Dijksterhuis J."/>
            <person name="Roader J."/>
            <person name="Houbraken J."/>
        </authorList>
    </citation>
    <scope>NUCLEOTIDE SEQUENCE</scope>
    <source>
        <strain evidence="1">M34</strain>
    </source>
</reference>
<evidence type="ECO:0000313" key="1">
    <source>
        <dbReference type="EMBL" id="KAG4422527.1"/>
    </source>
</evidence>
<dbReference type="Proteomes" id="UP000664132">
    <property type="component" value="Unassembled WGS sequence"/>
</dbReference>
<protein>
    <submittedName>
        <fullName evidence="1">Uncharacterized protein</fullName>
    </submittedName>
</protein>
<sequence>MSDQENMARLAKKGTTLVDDTIKYLSTLPHQIEMLEELIAVTSVTCTLVESFSTTLSRFVTFRSDISKTFLMPLCNDIGEALRMLEEKIQQCRRLKVSEPNEVGLVRLPQCAWNLVMGGESRAQALRSRLYVEKYRVRVLIEAVAWHGLKHTAHSQELKQPEVESLTKIDGAILETWLLRSNIPTRIPMHRISFGQTILTSHRDEGSSSYIDPHSSTTFRTDVLRIHEDAAREIQKLIESRGQAASDDHVKRTFEVVGITGQPRRKLPSYFSSFRRTFKLLLPTSSYLSWYLVGYTPWCSIIAAGCCRSPVCGFAFF</sequence>
<comment type="caution">
    <text evidence="1">The sequence shown here is derived from an EMBL/GenBank/DDBJ whole genome shotgun (WGS) entry which is preliminary data.</text>
</comment>
<gene>
    <name evidence="1" type="ORF">IFR04_004296</name>
</gene>
<keyword evidence="2" id="KW-1185">Reference proteome</keyword>
<evidence type="ECO:0000313" key="2">
    <source>
        <dbReference type="Proteomes" id="UP000664132"/>
    </source>
</evidence>
<dbReference type="EMBL" id="JAFJYH010000047">
    <property type="protein sequence ID" value="KAG4422527.1"/>
    <property type="molecule type" value="Genomic_DNA"/>
</dbReference>
<accession>A0A8H8BSG8</accession>